<sequence length="163" mass="17750">MTIFDYAVLAIIGLSIILSVMRGLVREVLSILGWVAAFYVAKTYTSQLLPMMPADIPSESLRILAAFLVLFLATLLVSSLLAIALSTIFMKFGLGWLNRLFGAVFGVARGLLIVCVIVLLAGFTNIPKDTRWSNAMFSAPIEAMVVSALPWLPDGIAKHVKYD</sequence>
<name>A0A1J5T814_9ZZZZ</name>
<feature type="transmembrane region" description="Helical" evidence="5">
    <location>
        <begin position="61"/>
        <end position="88"/>
    </location>
</feature>
<comment type="subcellular location">
    <subcellularLocation>
        <location evidence="1">Membrane</location>
        <topology evidence="1">Multi-pass membrane protein</topology>
    </subcellularLocation>
</comment>
<accession>A0A1J5T814</accession>
<dbReference type="Pfam" id="PF02674">
    <property type="entry name" value="Colicin_V"/>
    <property type="match status" value="1"/>
</dbReference>
<evidence type="ECO:0000313" key="6">
    <source>
        <dbReference type="EMBL" id="OIR12445.1"/>
    </source>
</evidence>
<feature type="transmembrane region" description="Helical" evidence="5">
    <location>
        <begin position="31"/>
        <end position="49"/>
    </location>
</feature>
<evidence type="ECO:0000256" key="3">
    <source>
        <dbReference type="ARBA" id="ARBA00022989"/>
    </source>
</evidence>
<keyword evidence="2 5" id="KW-0812">Transmembrane</keyword>
<dbReference type="EMBL" id="MLJW01000017">
    <property type="protein sequence ID" value="OIR12445.1"/>
    <property type="molecule type" value="Genomic_DNA"/>
</dbReference>
<dbReference type="GO" id="GO:0016020">
    <property type="term" value="C:membrane"/>
    <property type="evidence" value="ECO:0007669"/>
    <property type="project" value="UniProtKB-SubCell"/>
</dbReference>
<keyword evidence="3 5" id="KW-1133">Transmembrane helix</keyword>
<dbReference type="InterPro" id="IPR052719">
    <property type="entry name" value="CvpA-like"/>
</dbReference>
<reference evidence="6" key="1">
    <citation type="submission" date="2016-10" db="EMBL/GenBank/DDBJ databases">
        <title>Sequence of Gallionella enrichment culture.</title>
        <authorList>
            <person name="Poehlein A."/>
            <person name="Muehling M."/>
            <person name="Daniel R."/>
        </authorList>
    </citation>
    <scope>NUCLEOTIDE SEQUENCE</scope>
</reference>
<dbReference type="InterPro" id="IPR003825">
    <property type="entry name" value="Colicin-V_CvpA"/>
</dbReference>
<dbReference type="AlphaFoldDB" id="A0A1J5T814"/>
<evidence type="ECO:0000256" key="4">
    <source>
        <dbReference type="ARBA" id="ARBA00023136"/>
    </source>
</evidence>
<gene>
    <name evidence="6" type="primary">cvpA_2</name>
    <name evidence="6" type="ORF">GALL_61440</name>
</gene>
<evidence type="ECO:0000256" key="1">
    <source>
        <dbReference type="ARBA" id="ARBA00004141"/>
    </source>
</evidence>
<dbReference type="PANTHER" id="PTHR36926:SF1">
    <property type="entry name" value="COLICIN V PRODUCTION PROTEIN"/>
    <property type="match status" value="1"/>
</dbReference>
<proteinExistence type="predicted"/>
<dbReference type="GO" id="GO:0009403">
    <property type="term" value="P:toxin biosynthetic process"/>
    <property type="evidence" value="ECO:0007669"/>
    <property type="project" value="InterPro"/>
</dbReference>
<protein>
    <submittedName>
        <fullName evidence="6">Colicin V production protein</fullName>
    </submittedName>
</protein>
<dbReference type="PANTHER" id="PTHR36926">
    <property type="entry name" value="COLICIN V PRODUCTION PROTEIN"/>
    <property type="match status" value="1"/>
</dbReference>
<feature type="transmembrane region" description="Helical" evidence="5">
    <location>
        <begin position="6"/>
        <end position="24"/>
    </location>
</feature>
<feature type="transmembrane region" description="Helical" evidence="5">
    <location>
        <begin position="100"/>
        <end position="123"/>
    </location>
</feature>
<organism evidence="6">
    <name type="scientific">mine drainage metagenome</name>
    <dbReference type="NCBI Taxonomy" id="410659"/>
    <lineage>
        <taxon>unclassified sequences</taxon>
        <taxon>metagenomes</taxon>
        <taxon>ecological metagenomes</taxon>
    </lineage>
</organism>
<keyword evidence="4 5" id="KW-0472">Membrane</keyword>
<comment type="caution">
    <text evidence="6">The sequence shown here is derived from an EMBL/GenBank/DDBJ whole genome shotgun (WGS) entry which is preliminary data.</text>
</comment>
<evidence type="ECO:0000256" key="2">
    <source>
        <dbReference type="ARBA" id="ARBA00022692"/>
    </source>
</evidence>
<evidence type="ECO:0000256" key="5">
    <source>
        <dbReference type="SAM" id="Phobius"/>
    </source>
</evidence>